<evidence type="ECO:0000313" key="2">
    <source>
        <dbReference type="Proteomes" id="UP000521017"/>
    </source>
</evidence>
<organism evidence="1 2">
    <name type="scientific">Pedobacter cryoconitis</name>
    <dbReference type="NCBI Taxonomy" id="188932"/>
    <lineage>
        <taxon>Bacteria</taxon>
        <taxon>Pseudomonadati</taxon>
        <taxon>Bacteroidota</taxon>
        <taxon>Sphingobacteriia</taxon>
        <taxon>Sphingobacteriales</taxon>
        <taxon>Sphingobacteriaceae</taxon>
        <taxon>Pedobacter</taxon>
    </lineage>
</organism>
<protein>
    <submittedName>
        <fullName evidence="1">Uncharacterized protein</fullName>
    </submittedName>
</protein>
<sequence length="53" mass="6168">MAIKANAHDGDIMPMKEHLTDAGDLEDRIHYILLLELMNEEVEKLPEKCRMVF</sequence>
<gene>
    <name evidence="1" type="ORF">HDF25_005227</name>
</gene>
<comment type="caution">
    <text evidence="1">The sequence shown here is derived from an EMBL/GenBank/DDBJ whole genome shotgun (WGS) entry which is preliminary data.</text>
</comment>
<name>A0A7X0JAK4_9SPHI</name>
<accession>A0A7X0JAK4</accession>
<proteinExistence type="predicted"/>
<dbReference type="AlphaFoldDB" id="A0A7X0JAK4"/>
<dbReference type="EMBL" id="JACHCC010000023">
    <property type="protein sequence ID" value="MBB6503037.1"/>
    <property type="molecule type" value="Genomic_DNA"/>
</dbReference>
<reference evidence="1 2" key="1">
    <citation type="submission" date="2020-08" db="EMBL/GenBank/DDBJ databases">
        <title>Genomic Encyclopedia of Type Strains, Phase IV (KMG-V): Genome sequencing to study the core and pangenomes of soil and plant-associated prokaryotes.</title>
        <authorList>
            <person name="Whitman W."/>
        </authorList>
    </citation>
    <scope>NUCLEOTIDE SEQUENCE [LARGE SCALE GENOMIC DNA]</scope>
    <source>
        <strain evidence="1 2">M2T3</strain>
    </source>
</reference>
<feature type="non-terminal residue" evidence="1">
    <location>
        <position position="53"/>
    </location>
</feature>
<dbReference type="Proteomes" id="UP000521017">
    <property type="component" value="Unassembled WGS sequence"/>
</dbReference>
<evidence type="ECO:0000313" key="1">
    <source>
        <dbReference type="EMBL" id="MBB6503037.1"/>
    </source>
</evidence>